<dbReference type="GO" id="GO:0004672">
    <property type="term" value="F:protein kinase activity"/>
    <property type="evidence" value="ECO:0007669"/>
    <property type="project" value="UniProtKB-ARBA"/>
</dbReference>
<evidence type="ECO:0000313" key="5">
    <source>
        <dbReference type="Proteomes" id="UP000266693"/>
    </source>
</evidence>
<dbReference type="Gene3D" id="1.20.120.160">
    <property type="entry name" value="HPT domain"/>
    <property type="match status" value="1"/>
</dbReference>
<dbReference type="CDD" id="cd00088">
    <property type="entry name" value="HPT"/>
    <property type="match status" value="1"/>
</dbReference>
<dbReference type="OrthoDB" id="7448591at2"/>
<dbReference type="InterPro" id="IPR036641">
    <property type="entry name" value="HPT_dom_sf"/>
</dbReference>
<sequence length="134" mass="14947">MIDWEAYGECRAELGADFVRILGYFREDGTKSVQRIEEAMRAMNAVALVIPAHTLKGEARQFGAEPLADLAELIETGARTCIEHRDRPDALIAEVVKLRPLFEESLALLERESNPLVERRSRPPLQAAGTFGRA</sequence>
<dbReference type="InterPro" id="IPR008207">
    <property type="entry name" value="Sig_transdc_His_kin_Hpt_dom"/>
</dbReference>
<dbReference type="Pfam" id="PF01627">
    <property type="entry name" value="Hpt"/>
    <property type="match status" value="1"/>
</dbReference>
<evidence type="ECO:0000259" key="3">
    <source>
        <dbReference type="PROSITE" id="PS50894"/>
    </source>
</evidence>
<name>A0A396RPT6_9SPHN</name>
<protein>
    <submittedName>
        <fullName evidence="4">Hpt domain-containing protein</fullName>
    </submittedName>
</protein>
<feature type="modified residue" description="Phosphohistidine" evidence="2">
    <location>
        <position position="53"/>
    </location>
</feature>
<evidence type="ECO:0000256" key="1">
    <source>
        <dbReference type="ARBA" id="ARBA00023012"/>
    </source>
</evidence>
<comment type="caution">
    <text evidence="4">The sequence shown here is derived from an EMBL/GenBank/DDBJ whole genome shotgun (WGS) entry which is preliminary data.</text>
</comment>
<keyword evidence="2" id="KW-0597">Phosphoprotein</keyword>
<reference evidence="4 5" key="1">
    <citation type="submission" date="2018-08" db="EMBL/GenBank/DDBJ databases">
        <title>The multiple taxonomic identification of Sphingomonas gilva.</title>
        <authorList>
            <person name="Zhu D."/>
            <person name="Zheng S."/>
        </authorList>
    </citation>
    <scope>NUCLEOTIDE SEQUENCE [LARGE SCALE GENOMIC DNA]</scope>
    <source>
        <strain evidence="4 5">ZDH117</strain>
    </source>
</reference>
<keyword evidence="5" id="KW-1185">Reference proteome</keyword>
<dbReference type="PROSITE" id="PS50894">
    <property type="entry name" value="HPT"/>
    <property type="match status" value="1"/>
</dbReference>
<feature type="domain" description="HPt" evidence="3">
    <location>
        <begin position="14"/>
        <end position="116"/>
    </location>
</feature>
<evidence type="ECO:0000313" key="4">
    <source>
        <dbReference type="EMBL" id="RHW18540.1"/>
    </source>
</evidence>
<evidence type="ECO:0000256" key="2">
    <source>
        <dbReference type="PROSITE-ProRule" id="PRU00110"/>
    </source>
</evidence>
<accession>A0A396RPT6</accession>
<dbReference type="Proteomes" id="UP000266693">
    <property type="component" value="Unassembled WGS sequence"/>
</dbReference>
<keyword evidence="1" id="KW-0902">Two-component regulatory system</keyword>
<organism evidence="4 5">
    <name type="scientific">Sphingomonas gilva</name>
    <dbReference type="NCBI Taxonomy" id="2305907"/>
    <lineage>
        <taxon>Bacteria</taxon>
        <taxon>Pseudomonadati</taxon>
        <taxon>Pseudomonadota</taxon>
        <taxon>Alphaproteobacteria</taxon>
        <taxon>Sphingomonadales</taxon>
        <taxon>Sphingomonadaceae</taxon>
        <taxon>Sphingomonas</taxon>
    </lineage>
</organism>
<dbReference type="EMBL" id="QWLV01000002">
    <property type="protein sequence ID" value="RHW18540.1"/>
    <property type="molecule type" value="Genomic_DNA"/>
</dbReference>
<dbReference type="SUPFAM" id="SSF47226">
    <property type="entry name" value="Histidine-containing phosphotransfer domain, HPT domain"/>
    <property type="match status" value="1"/>
</dbReference>
<dbReference type="AlphaFoldDB" id="A0A396RPT6"/>
<dbReference type="GO" id="GO:0000160">
    <property type="term" value="P:phosphorelay signal transduction system"/>
    <property type="evidence" value="ECO:0007669"/>
    <property type="project" value="UniProtKB-KW"/>
</dbReference>
<gene>
    <name evidence="4" type="ORF">D1610_06195</name>
</gene>
<proteinExistence type="predicted"/>